<feature type="domain" description="Cyclic nucleotide-binding" evidence="1">
    <location>
        <begin position="42"/>
        <end position="130"/>
    </location>
</feature>
<dbReference type="SUPFAM" id="SSF51206">
    <property type="entry name" value="cAMP-binding domain-like"/>
    <property type="match status" value="1"/>
</dbReference>
<gene>
    <name evidence="2" type="ORF">RFI_37839</name>
</gene>
<dbReference type="CDD" id="cd00038">
    <property type="entry name" value="CAP_ED"/>
    <property type="match status" value="1"/>
</dbReference>
<feature type="non-terminal residue" evidence="2">
    <location>
        <position position="185"/>
    </location>
</feature>
<dbReference type="PANTHER" id="PTHR23011">
    <property type="entry name" value="CYCLIC NUCLEOTIDE-BINDING DOMAIN CONTAINING PROTEIN"/>
    <property type="match status" value="1"/>
</dbReference>
<dbReference type="InterPro" id="IPR018490">
    <property type="entry name" value="cNMP-bd_dom_sf"/>
</dbReference>
<dbReference type="Proteomes" id="UP000023152">
    <property type="component" value="Unassembled WGS sequence"/>
</dbReference>
<organism evidence="2 3">
    <name type="scientific">Reticulomyxa filosa</name>
    <dbReference type="NCBI Taxonomy" id="46433"/>
    <lineage>
        <taxon>Eukaryota</taxon>
        <taxon>Sar</taxon>
        <taxon>Rhizaria</taxon>
        <taxon>Retaria</taxon>
        <taxon>Foraminifera</taxon>
        <taxon>Monothalamids</taxon>
        <taxon>Reticulomyxidae</taxon>
        <taxon>Reticulomyxa</taxon>
    </lineage>
</organism>
<evidence type="ECO:0000313" key="2">
    <source>
        <dbReference type="EMBL" id="ETN99631.1"/>
    </source>
</evidence>
<dbReference type="InterPro" id="IPR000595">
    <property type="entry name" value="cNMP-bd_dom"/>
</dbReference>
<name>X6LES5_RETFI</name>
<keyword evidence="3" id="KW-1185">Reference proteome</keyword>
<dbReference type="AlphaFoldDB" id="X6LES5"/>
<comment type="caution">
    <text evidence="2">The sequence shown here is derived from an EMBL/GenBank/DDBJ whole genome shotgun (WGS) entry which is preliminary data.</text>
</comment>
<reference evidence="2 3" key="1">
    <citation type="journal article" date="2013" name="Curr. Biol.">
        <title>The Genome of the Foraminiferan Reticulomyxa filosa.</title>
        <authorList>
            <person name="Glockner G."/>
            <person name="Hulsmann N."/>
            <person name="Schleicher M."/>
            <person name="Noegel A.A."/>
            <person name="Eichinger L."/>
            <person name="Gallinger C."/>
            <person name="Pawlowski J."/>
            <person name="Sierra R."/>
            <person name="Euteneuer U."/>
            <person name="Pillet L."/>
            <person name="Moustafa A."/>
            <person name="Platzer M."/>
            <person name="Groth M."/>
            <person name="Szafranski K."/>
            <person name="Schliwa M."/>
        </authorList>
    </citation>
    <scope>NUCLEOTIDE SEQUENCE [LARGE SCALE GENOMIC DNA]</scope>
</reference>
<proteinExistence type="predicted"/>
<dbReference type="Pfam" id="PF00027">
    <property type="entry name" value="cNMP_binding"/>
    <property type="match status" value="1"/>
</dbReference>
<accession>X6LES5</accession>
<protein>
    <recommendedName>
        <fullName evidence="1">Cyclic nucleotide-binding domain-containing protein</fullName>
    </recommendedName>
</protein>
<dbReference type="PROSITE" id="PS50042">
    <property type="entry name" value="CNMP_BINDING_3"/>
    <property type="match status" value="1"/>
</dbReference>
<evidence type="ECO:0000259" key="1">
    <source>
        <dbReference type="PROSITE" id="PS50042"/>
    </source>
</evidence>
<evidence type="ECO:0000313" key="3">
    <source>
        <dbReference type="Proteomes" id="UP000023152"/>
    </source>
</evidence>
<sequence>MEGHCRVWVFNYEKYLNIRQKIGEYHREELHQRVELLKTVSLFQSLKGEFDFTSISDVCTRLQFQKNQVIVREGTHVQYLYIVQKGECCAYRDSASHKHRTASFVSTSSSFSSAASVISAATSATSAATSATSATSTISTTASSSSSSSDVVDPIETIRHFRVSDYFGDHWIINNKPTDCAGKLL</sequence>
<dbReference type="EMBL" id="ASPP01043391">
    <property type="protein sequence ID" value="ETN99631.1"/>
    <property type="molecule type" value="Genomic_DNA"/>
</dbReference>
<dbReference type="OrthoDB" id="429870at2759"/>
<dbReference type="PANTHER" id="PTHR23011:SF28">
    <property type="entry name" value="CYCLIC NUCLEOTIDE-BINDING DOMAIN CONTAINING PROTEIN"/>
    <property type="match status" value="1"/>
</dbReference>
<dbReference type="InterPro" id="IPR014710">
    <property type="entry name" value="RmlC-like_jellyroll"/>
</dbReference>
<dbReference type="Gene3D" id="2.60.120.10">
    <property type="entry name" value="Jelly Rolls"/>
    <property type="match status" value="1"/>
</dbReference>